<evidence type="ECO:0000256" key="1">
    <source>
        <dbReference type="SAM" id="Phobius"/>
    </source>
</evidence>
<sequence>MADEPARPRRLTVYAEAAAVLALVVAIVGVVVAVLALQHDKDVASGNSTATPAVTVTQYVRNTPGQDPDEAGSSSSGFWGVTGIVVLTILSGLVAGVFVFMSWENLVSDVGSFLATAVVVGGHAFVLSLLGLTVVWAVIVAVVFGAIGFLANVFAA</sequence>
<protein>
    <submittedName>
        <fullName evidence="2">Uncharacterized protein</fullName>
    </submittedName>
</protein>
<accession>A0ABV5IQY5</accession>
<keyword evidence="1" id="KW-1133">Transmembrane helix</keyword>
<keyword evidence="1" id="KW-0812">Transmembrane</keyword>
<proteinExistence type="predicted"/>
<dbReference type="EMBL" id="JBHMEI010000035">
    <property type="protein sequence ID" value="MFB9206174.1"/>
    <property type="molecule type" value="Genomic_DNA"/>
</dbReference>
<gene>
    <name evidence="2" type="ORF">ACFFV7_33620</name>
</gene>
<dbReference type="Proteomes" id="UP001589647">
    <property type="component" value="Unassembled WGS sequence"/>
</dbReference>
<feature type="transmembrane region" description="Helical" evidence="1">
    <location>
        <begin position="78"/>
        <end position="103"/>
    </location>
</feature>
<keyword evidence="3" id="KW-1185">Reference proteome</keyword>
<evidence type="ECO:0000313" key="2">
    <source>
        <dbReference type="EMBL" id="MFB9206174.1"/>
    </source>
</evidence>
<feature type="transmembrane region" description="Helical" evidence="1">
    <location>
        <begin position="136"/>
        <end position="155"/>
    </location>
</feature>
<feature type="transmembrane region" description="Helical" evidence="1">
    <location>
        <begin position="110"/>
        <end position="130"/>
    </location>
</feature>
<organism evidence="2 3">
    <name type="scientific">Nonomuraea spiralis</name>
    <dbReference type="NCBI Taxonomy" id="46182"/>
    <lineage>
        <taxon>Bacteria</taxon>
        <taxon>Bacillati</taxon>
        <taxon>Actinomycetota</taxon>
        <taxon>Actinomycetes</taxon>
        <taxon>Streptosporangiales</taxon>
        <taxon>Streptosporangiaceae</taxon>
        <taxon>Nonomuraea</taxon>
    </lineage>
</organism>
<name>A0ABV5IQY5_9ACTN</name>
<evidence type="ECO:0000313" key="3">
    <source>
        <dbReference type="Proteomes" id="UP001589647"/>
    </source>
</evidence>
<comment type="caution">
    <text evidence="2">The sequence shown here is derived from an EMBL/GenBank/DDBJ whole genome shotgun (WGS) entry which is preliminary data.</text>
</comment>
<keyword evidence="1" id="KW-0472">Membrane</keyword>
<feature type="transmembrane region" description="Helical" evidence="1">
    <location>
        <begin position="12"/>
        <end position="37"/>
    </location>
</feature>
<dbReference type="RefSeq" id="WP_189652939.1">
    <property type="nucleotide sequence ID" value="NZ_BMRC01000033.1"/>
</dbReference>
<reference evidence="2 3" key="1">
    <citation type="submission" date="2024-09" db="EMBL/GenBank/DDBJ databases">
        <authorList>
            <person name="Sun Q."/>
            <person name="Mori K."/>
        </authorList>
    </citation>
    <scope>NUCLEOTIDE SEQUENCE [LARGE SCALE GENOMIC DNA]</scope>
    <source>
        <strain evidence="2 3">CCM 3426</strain>
    </source>
</reference>